<dbReference type="Proteomes" id="UP001597045">
    <property type="component" value="Unassembled WGS sequence"/>
</dbReference>
<feature type="domain" description="GCVT N-terminal" evidence="1">
    <location>
        <begin position="151"/>
        <end position="197"/>
    </location>
</feature>
<organism evidence="2 3">
    <name type="scientific">Kibdelosporangium lantanae</name>
    <dbReference type="NCBI Taxonomy" id="1497396"/>
    <lineage>
        <taxon>Bacteria</taxon>
        <taxon>Bacillati</taxon>
        <taxon>Actinomycetota</taxon>
        <taxon>Actinomycetes</taxon>
        <taxon>Pseudonocardiales</taxon>
        <taxon>Pseudonocardiaceae</taxon>
        <taxon>Kibdelosporangium</taxon>
    </lineage>
</organism>
<evidence type="ECO:0000313" key="2">
    <source>
        <dbReference type="EMBL" id="MFD1051601.1"/>
    </source>
</evidence>
<evidence type="ECO:0000259" key="1">
    <source>
        <dbReference type="Pfam" id="PF01571"/>
    </source>
</evidence>
<sequence length="197" mass="21546">MIAARDDPEDRVQGLVKLGRRQVVLDNIDQVGTWIDQIKDPEAKDSAKATVATRAALFDVAESIEDHDVRMETLISLATGDDAARVLGAITHPYWLSVALVRLAEFPDLVDVLAERVDQLPHVEWRARVVIAFAGSLLADGQTRRASVFVDEALGYVARISFSGELAYEVNVAGWYGLSTWELIHAAGAEFGITPYG</sequence>
<dbReference type="InterPro" id="IPR027266">
    <property type="entry name" value="TrmE/GcvT-like"/>
</dbReference>
<keyword evidence="3" id="KW-1185">Reference proteome</keyword>
<gene>
    <name evidence="2" type="ORF">ACFQ1S_41655</name>
</gene>
<dbReference type="InterPro" id="IPR006222">
    <property type="entry name" value="GCVT_N"/>
</dbReference>
<comment type="caution">
    <text evidence="2">The sequence shown here is derived from an EMBL/GenBank/DDBJ whole genome shotgun (WGS) entry which is preliminary data.</text>
</comment>
<dbReference type="Pfam" id="PF01571">
    <property type="entry name" value="GCV_T"/>
    <property type="match status" value="1"/>
</dbReference>
<dbReference type="Gene3D" id="3.30.1360.120">
    <property type="entry name" value="Probable tRNA modification gtpase trme, domain 1"/>
    <property type="match status" value="1"/>
</dbReference>
<name>A0ABW3MLY1_9PSEU</name>
<accession>A0ABW3MLY1</accession>
<evidence type="ECO:0000313" key="3">
    <source>
        <dbReference type="Proteomes" id="UP001597045"/>
    </source>
</evidence>
<dbReference type="SUPFAM" id="SSF103025">
    <property type="entry name" value="Folate-binding domain"/>
    <property type="match status" value="1"/>
</dbReference>
<dbReference type="EMBL" id="JBHTIS010003723">
    <property type="protein sequence ID" value="MFD1051601.1"/>
    <property type="molecule type" value="Genomic_DNA"/>
</dbReference>
<feature type="non-terminal residue" evidence="2">
    <location>
        <position position="197"/>
    </location>
</feature>
<reference evidence="3" key="1">
    <citation type="journal article" date="2019" name="Int. J. Syst. Evol. Microbiol.">
        <title>The Global Catalogue of Microorganisms (GCM) 10K type strain sequencing project: providing services to taxonomists for standard genome sequencing and annotation.</title>
        <authorList>
            <consortium name="The Broad Institute Genomics Platform"/>
            <consortium name="The Broad Institute Genome Sequencing Center for Infectious Disease"/>
            <person name="Wu L."/>
            <person name="Ma J."/>
        </authorList>
    </citation>
    <scope>NUCLEOTIDE SEQUENCE [LARGE SCALE GENOMIC DNA]</scope>
    <source>
        <strain evidence="3">JCM 31486</strain>
    </source>
</reference>
<protein>
    <recommendedName>
        <fullName evidence="1">GCVT N-terminal domain-containing protein</fullName>
    </recommendedName>
</protein>
<proteinExistence type="predicted"/>